<gene>
    <name evidence="5" type="primary">20210780</name>
    <name evidence="4" type="ORF">HELRODRAFT_188109</name>
</gene>
<dbReference type="CDD" id="cd00041">
    <property type="entry name" value="CUB"/>
    <property type="match status" value="1"/>
</dbReference>
<dbReference type="AlphaFoldDB" id="T1FPN3"/>
<feature type="domain" description="CUB" evidence="3">
    <location>
        <begin position="190"/>
        <end position="313"/>
    </location>
</feature>
<dbReference type="InterPro" id="IPR053207">
    <property type="entry name" value="Non-NMDA_GluR_Accessory"/>
</dbReference>
<dbReference type="PANTHER" id="PTHR47537">
    <property type="entry name" value="CUBILIN"/>
    <property type="match status" value="1"/>
</dbReference>
<dbReference type="Pfam" id="PF00431">
    <property type="entry name" value="CUB"/>
    <property type="match status" value="1"/>
</dbReference>
<dbReference type="CTD" id="20210780"/>
<dbReference type="EMBL" id="AMQM01000319">
    <property type="status" value="NOT_ANNOTATED_CDS"/>
    <property type="molecule type" value="Genomic_DNA"/>
</dbReference>
<dbReference type="Gene3D" id="2.60.120.290">
    <property type="entry name" value="Spermadhesin, CUB domain"/>
    <property type="match status" value="2"/>
</dbReference>
<dbReference type="EnsemblMetazoa" id="HelroT188109">
    <property type="protein sequence ID" value="HelroP188109"/>
    <property type="gene ID" value="HelroG188109"/>
</dbReference>
<dbReference type="GeneID" id="20210780"/>
<proteinExistence type="predicted"/>
<dbReference type="HOGENOM" id="CLU_020044_0_0_1"/>
<dbReference type="EMBL" id="KB095811">
    <property type="protein sequence ID" value="ESO13111.1"/>
    <property type="molecule type" value="Genomic_DNA"/>
</dbReference>
<dbReference type="OrthoDB" id="6369184at2759"/>
<reference evidence="5" key="3">
    <citation type="submission" date="2015-06" db="UniProtKB">
        <authorList>
            <consortium name="EnsemblMetazoa"/>
        </authorList>
    </citation>
    <scope>IDENTIFICATION</scope>
</reference>
<evidence type="ECO:0000313" key="5">
    <source>
        <dbReference type="EnsemblMetazoa" id="HelroP188109"/>
    </source>
</evidence>
<dbReference type="KEGG" id="hro:HELRODRAFT_188109"/>
<keyword evidence="6" id="KW-1185">Reference proteome</keyword>
<keyword evidence="1" id="KW-1015">Disulfide bond</keyword>
<comment type="caution">
    <text evidence="2">Lacks conserved residue(s) required for the propagation of feature annotation.</text>
</comment>
<dbReference type="PANTHER" id="PTHR47537:SF2">
    <property type="entry name" value="CUBILIN"/>
    <property type="match status" value="1"/>
</dbReference>
<evidence type="ECO:0000259" key="3">
    <source>
        <dbReference type="PROSITE" id="PS01180"/>
    </source>
</evidence>
<dbReference type="PROSITE" id="PS01180">
    <property type="entry name" value="CUB"/>
    <property type="match status" value="1"/>
</dbReference>
<accession>T1FPN3</accession>
<dbReference type="SMART" id="SM00042">
    <property type="entry name" value="CUB"/>
    <property type="match status" value="1"/>
</dbReference>
<sequence length="353" mass="39865">MTLSFERVKSMIEELTNVNIAVVCGLSLLVLLVDTSDDGGCDPPYRSKTHISFDGLEGHLTVPVFTKTCTSDVKVVYTFEGVADQRVQLTLNNVSLGWDDTEHDTVNQCETGDFIKVHVFVGRSKQELTNVCGNRTFLKFMSTDNTMELEYVKRSSTKILGPAFSANYKFVTNFGITTGIQNKNQPNIKCMFEYFSSQGNNGTFSSPNYPGYYPRNTECHYIFHGSQHERIYISFKYFDVEGHSNCKDGTQSDYVELSNFNIPLVDRKMDRLCGTDVVSKRKEISSDGNFFRVTFKSDDVYDGEGFEAAYQFRKISSDQHMLPRGEKMVGRTSVLKSSYILLSISLLISPLHS</sequence>
<dbReference type="SUPFAM" id="SSF49854">
    <property type="entry name" value="Spermadhesin, CUB domain"/>
    <property type="match status" value="2"/>
</dbReference>
<dbReference type="Proteomes" id="UP000015101">
    <property type="component" value="Unassembled WGS sequence"/>
</dbReference>
<dbReference type="FunFam" id="2.60.120.290:FF:000058">
    <property type="entry name" value="CUB domaincontaining protein"/>
    <property type="match status" value="1"/>
</dbReference>
<dbReference type="InParanoid" id="T1FPN3"/>
<dbReference type="eggNOG" id="ENOG502RY9C">
    <property type="taxonomic scope" value="Eukaryota"/>
</dbReference>
<reference evidence="4 6" key="2">
    <citation type="journal article" date="2013" name="Nature">
        <title>Insights into bilaterian evolution from three spiralian genomes.</title>
        <authorList>
            <person name="Simakov O."/>
            <person name="Marletaz F."/>
            <person name="Cho S.J."/>
            <person name="Edsinger-Gonzales E."/>
            <person name="Havlak P."/>
            <person name="Hellsten U."/>
            <person name="Kuo D.H."/>
            <person name="Larsson T."/>
            <person name="Lv J."/>
            <person name="Arendt D."/>
            <person name="Savage R."/>
            <person name="Osoegawa K."/>
            <person name="de Jong P."/>
            <person name="Grimwood J."/>
            <person name="Chapman J.A."/>
            <person name="Shapiro H."/>
            <person name="Aerts A."/>
            <person name="Otillar R.P."/>
            <person name="Terry A.Y."/>
            <person name="Boore J.L."/>
            <person name="Grigoriev I.V."/>
            <person name="Lindberg D.R."/>
            <person name="Seaver E.C."/>
            <person name="Weisblat D.A."/>
            <person name="Putnam N.H."/>
            <person name="Rokhsar D.S."/>
        </authorList>
    </citation>
    <scope>NUCLEOTIDE SEQUENCE</scope>
</reference>
<evidence type="ECO:0000256" key="1">
    <source>
        <dbReference type="ARBA" id="ARBA00023157"/>
    </source>
</evidence>
<evidence type="ECO:0000256" key="2">
    <source>
        <dbReference type="PROSITE-ProRule" id="PRU00059"/>
    </source>
</evidence>
<dbReference type="InterPro" id="IPR000859">
    <property type="entry name" value="CUB_dom"/>
</dbReference>
<name>T1FPN3_HELRO</name>
<dbReference type="GO" id="GO:0005886">
    <property type="term" value="C:plasma membrane"/>
    <property type="evidence" value="ECO:0000318"/>
    <property type="project" value="GO_Central"/>
</dbReference>
<evidence type="ECO:0000313" key="6">
    <source>
        <dbReference type="Proteomes" id="UP000015101"/>
    </source>
</evidence>
<dbReference type="STRING" id="6412.T1FPN3"/>
<evidence type="ECO:0000313" key="4">
    <source>
        <dbReference type="EMBL" id="ESO13111.1"/>
    </source>
</evidence>
<dbReference type="InterPro" id="IPR035914">
    <property type="entry name" value="Sperma_CUB_dom_sf"/>
</dbReference>
<reference evidence="6" key="1">
    <citation type="submission" date="2012-12" db="EMBL/GenBank/DDBJ databases">
        <authorList>
            <person name="Hellsten U."/>
            <person name="Grimwood J."/>
            <person name="Chapman J.A."/>
            <person name="Shapiro H."/>
            <person name="Aerts A."/>
            <person name="Otillar R.P."/>
            <person name="Terry A.Y."/>
            <person name="Boore J.L."/>
            <person name="Simakov O."/>
            <person name="Marletaz F."/>
            <person name="Cho S.-J."/>
            <person name="Edsinger-Gonzales E."/>
            <person name="Havlak P."/>
            <person name="Kuo D.-H."/>
            <person name="Larsson T."/>
            <person name="Lv J."/>
            <person name="Arendt D."/>
            <person name="Savage R."/>
            <person name="Osoegawa K."/>
            <person name="de Jong P."/>
            <person name="Lindberg D.R."/>
            <person name="Seaver E.C."/>
            <person name="Weisblat D.A."/>
            <person name="Putnam N.H."/>
            <person name="Grigoriev I.V."/>
            <person name="Rokhsar D.S."/>
        </authorList>
    </citation>
    <scope>NUCLEOTIDE SEQUENCE</scope>
</reference>
<protein>
    <recommendedName>
        <fullName evidence="3">CUB domain-containing protein</fullName>
    </recommendedName>
</protein>
<organism evidence="5 6">
    <name type="scientific">Helobdella robusta</name>
    <name type="common">Californian leech</name>
    <dbReference type="NCBI Taxonomy" id="6412"/>
    <lineage>
        <taxon>Eukaryota</taxon>
        <taxon>Metazoa</taxon>
        <taxon>Spiralia</taxon>
        <taxon>Lophotrochozoa</taxon>
        <taxon>Annelida</taxon>
        <taxon>Clitellata</taxon>
        <taxon>Hirudinea</taxon>
        <taxon>Rhynchobdellida</taxon>
        <taxon>Glossiphoniidae</taxon>
        <taxon>Helobdella</taxon>
    </lineage>
</organism>
<dbReference type="RefSeq" id="XP_009009831.1">
    <property type="nucleotide sequence ID" value="XM_009011583.1"/>
</dbReference>